<evidence type="ECO:0008006" key="10">
    <source>
        <dbReference type="Google" id="ProtNLM"/>
    </source>
</evidence>
<keyword evidence="2" id="KW-0488">Methylation</keyword>
<dbReference type="GO" id="GO:0016020">
    <property type="term" value="C:membrane"/>
    <property type="evidence" value="ECO:0007669"/>
    <property type="project" value="UniProtKB-SubCell"/>
</dbReference>
<dbReference type="NCBIfam" id="TIGR02532">
    <property type="entry name" value="IV_pilin_GFxxxE"/>
    <property type="match status" value="1"/>
</dbReference>
<dbReference type="Pfam" id="PF07963">
    <property type="entry name" value="N_methyl"/>
    <property type="match status" value="1"/>
</dbReference>
<evidence type="ECO:0000256" key="6">
    <source>
        <dbReference type="SAM" id="MobiDB-lite"/>
    </source>
</evidence>
<evidence type="ECO:0000256" key="3">
    <source>
        <dbReference type="ARBA" id="ARBA00022692"/>
    </source>
</evidence>
<protein>
    <recommendedName>
        <fullName evidence="10">Prepilin-type N-terminal cleavage/methylation domain-containing protein</fullName>
    </recommendedName>
</protein>
<dbReference type="Proteomes" id="UP000031830">
    <property type="component" value="Chromosome"/>
</dbReference>
<dbReference type="AlphaFoldDB" id="A0A0B6CUP9"/>
<dbReference type="KEGG" id="fpz:LA55_1175"/>
<dbReference type="SUPFAM" id="SSF54523">
    <property type="entry name" value="Pili subunits"/>
    <property type="match status" value="1"/>
</dbReference>
<evidence type="ECO:0000256" key="1">
    <source>
        <dbReference type="ARBA" id="ARBA00004167"/>
    </source>
</evidence>
<keyword evidence="3 7" id="KW-0812">Transmembrane</keyword>
<keyword evidence="5 7" id="KW-0472">Membrane</keyword>
<dbReference type="PROSITE" id="PS00409">
    <property type="entry name" value="PROKAR_NTER_METHYL"/>
    <property type="match status" value="1"/>
</dbReference>
<evidence type="ECO:0000256" key="4">
    <source>
        <dbReference type="ARBA" id="ARBA00022989"/>
    </source>
</evidence>
<evidence type="ECO:0000256" key="5">
    <source>
        <dbReference type="ARBA" id="ARBA00023136"/>
    </source>
</evidence>
<dbReference type="OrthoDB" id="5918848at2"/>
<dbReference type="InterPro" id="IPR045584">
    <property type="entry name" value="Pilin-like"/>
</dbReference>
<evidence type="ECO:0000313" key="9">
    <source>
        <dbReference type="Proteomes" id="UP000031830"/>
    </source>
</evidence>
<organism evidence="8 9">
    <name type="scientific">Francisella philomiragia</name>
    <dbReference type="NCBI Taxonomy" id="28110"/>
    <lineage>
        <taxon>Bacteria</taxon>
        <taxon>Pseudomonadati</taxon>
        <taxon>Pseudomonadota</taxon>
        <taxon>Gammaproteobacteria</taxon>
        <taxon>Thiotrichales</taxon>
        <taxon>Francisellaceae</taxon>
        <taxon>Francisella</taxon>
    </lineage>
</organism>
<gene>
    <name evidence="8" type="ORF">LA55_1175</name>
</gene>
<dbReference type="PANTHER" id="PTHR30093:SF44">
    <property type="entry name" value="TYPE II SECRETION SYSTEM CORE PROTEIN G"/>
    <property type="match status" value="1"/>
</dbReference>
<dbReference type="PANTHER" id="PTHR30093">
    <property type="entry name" value="GENERAL SECRETION PATHWAY PROTEIN G"/>
    <property type="match status" value="1"/>
</dbReference>
<keyword evidence="4 7" id="KW-1133">Transmembrane helix</keyword>
<reference evidence="8 9" key="1">
    <citation type="journal article" date="2015" name="Genome Announc.">
        <title>Genome sequencing of 18 francisella strains to aid in assay development and testing.</title>
        <authorList>
            <person name="Johnson S.L."/>
            <person name="Daligault H.E."/>
            <person name="Davenport K.W."/>
            <person name="Coyne S.R."/>
            <person name="Frey K.G."/>
            <person name="Koroleva G.I."/>
            <person name="Broomall S.M."/>
            <person name="Bishop-Lilly K.A."/>
            <person name="Bruce D.C."/>
            <person name="Chertkov O."/>
            <person name="Freitas T."/>
            <person name="Jaissle J."/>
            <person name="Ladner J.T."/>
            <person name="Rosenzweig C.N."/>
            <person name="Gibbons H.S."/>
            <person name="Palacios G.F."/>
            <person name="Redden C.L."/>
            <person name="Xu Y."/>
            <person name="Minogue T.D."/>
            <person name="Chain P.S."/>
        </authorList>
    </citation>
    <scope>NUCLEOTIDE SEQUENCE [LARGE SCALE GENOMIC DNA]</scope>
    <source>
        <strain evidence="8 9">GA01-2794</strain>
    </source>
</reference>
<comment type="subcellular location">
    <subcellularLocation>
        <location evidence="1">Membrane</location>
        <topology evidence="1">Single-pass membrane protein</topology>
    </subcellularLocation>
</comment>
<dbReference type="InterPro" id="IPR012902">
    <property type="entry name" value="N_methyl_site"/>
</dbReference>
<evidence type="ECO:0000313" key="8">
    <source>
        <dbReference type="EMBL" id="AJI52570.1"/>
    </source>
</evidence>
<name>A0A0B6CUP9_9GAMM</name>
<proteinExistence type="predicted"/>
<dbReference type="EMBL" id="CP009440">
    <property type="protein sequence ID" value="AJI52570.1"/>
    <property type="molecule type" value="Genomic_DNA"/>
</dbReference>
<evidence type="ECO:0000256" key="7">
    <source>
        <dbReference type="SAM" id="Phobius"/>
    </source>
</evidence>
<accession>A0A0B6CUP9</accession>
<sequence>MKKNSKGFSLLEILVVIVIIVILAAVAIPAYANYQVRSNIISEIGKLGSIKAAAAEYTSNNNGSLDYTESDLPTLPSGASIGAGGALILDTSDIVPNSSISLTPSINSGSTILWTCSGTGLNNSQLPNTCQPNSSSSVENNTGASTDNSQSSNGYDSNLLETSSYRSSTNLPCVDGHSCYIYNGDTYIDTNPTGEGSFTATSQDGFSISSLTGADGIQYIDNNDNIVNLTTADDFDNADLSDSQRQMILNTIGSLNDSGYCGQANSSDWMCTYNQ</sequence>
<dbReference type="RefSeq" id="WP_050022779.1">
    <property type="nucleotide sequence ID" value="NZ_CP009440.1"/>
</dbReference>
<feature type="region of interest" description="Disordered" evidence="6">
    <location>
        <begin position="125"/>
        <end position="160"/>
    </location>
</feature>
<feature type="transmembrane region" description="Helical" evidence="7">
    <location>
        <begin position="7"/>
        <end position="32"/>
    </location>
</feature>
<evidence type="ECO:0000256" key="2">
    <source>
        <dbReference type="ARBA" id="ARBA00022481"/>
    </source>
</evidence>
<dbReference type="Gene3D" id="3.30.700.10">
    <property type="entry name" value="Glycoprotein, Type 4 Pilin"/>
    <property type="match status" value="1"/>
</dbReference>